<dbReference type="PANTHER" id="PTHR43547:SF2">
    <property type="entry name" value="HYBRID SIGNAL TRANSDUCTION HISTIDINE KINASE C"/>
    <property type="match status" value="1"/>
</dbReference>
<dbReference type="InterPro" id="IPR003594">
    <property type="entry name" value="HATPase_dom"/>
</dbReference>
<comment type="catalytic activity">
    <reaction evidence="1">
        <text>ATP + protein L-histidine = ADP + protein N-phospho-L-histidine.</text>
        <dbReference type="EC" id="2.7.13.3"/>
    </reaction>
</comment>
<evidence type="ECO:0000256" key="3">
    <source>
        <dbReference type="ARBA" id="ARBA00022553"/>
    </source>
</evidence>
<dbReference type="GO" id="GO:0000155">
    <property type="term" value="F:phosphorelay sensor kinase activity"/>
    <property type="evidence" value="ECO:0007669"/>
    <property type="project" value="InterPro"/>
</dbReference>
<dbReference type="Proteomes" id="UP000325684">
    <property type="component" value="Unassembled WGS sequence"/>
</dbReference>
<dbReference type="Pfam" id="PF02518">
    <property type="entry name" value="HATPase_c"/>
    <property type="match status" value="1"/>
</dbReference>
<dbReference type="InterPro" id="IPR005467">
    <property type="entry name" value="His_kinase_dom"/>
</dbReference>
<dbReference type="InterPro" id="IPR003661">
    <property type="entry name" value="HisK_dim/P_dom"/>
</dbReference>
<dbReference type="SUPFAM" id="SSF55874">
    <property type="entry name" value="ATPase domain of HSP90 chaperone/DNA topoisomerase II/histidine kinase"/>
    <property type="match status" value="1"/>
</dbReference>
<evidence type="ECO:0000256" key="4">
    <source>
        <dbReference type="ARBA" id="ARBA00022679"/>
    </source>
</evidence>
<evidence type="ECO:0000259" key="6">
    <source>
        <dbReference type="PROSITE" id="PS50109"/>
    </source>
</evidence>
<keyword evidence="5 7" id="KW-0418">Kinase</keyword>
<keyword evidence="4" id="KW-0808">Transferase</keyword>
<dbReference type="PANTHER" id="PTHR43547">
    <property type="entry name" value="TWO-COMPONENT HISTIDINE KINASE"/>
    <property type="match status" value="1"/>
</dbReference>
<dbReference type="SMART" id="SM00388">
    <property type="entry name" value="HisKA"/>
    <property type="match status" value="1"/>
</dbReference>
<evidence type="ECO:0000256" key="5">
    <source>
        <dbReference type="ARBA" id="ARBA00022777"/>
    </source>
</evidence>
<gene>
    <name evidence="7" type="ORF">FEZ63_05335</name>
</gene>
<evidence type="ECO:0000313" key="7">
    <source>
        <dbReference type="EMBL" id="KAB0268418.1"/>
    </source>
</evidence>
<comment type="caution">
    <text evidence="7">The sequence shown here is derived from an EMBL/GenBank/DDBJ whole genome shotgun (WGS) entry which is preliminary data.</text>
</comment>
<feature type="domain" description="Histidine kinase" evidence="6">
    <location>
        <begin position="46"/>
        <end position="261"/>
    </location>
</feature>
<dbReference type="CDD" id="cd00075">
    <property type="entry name" value="HATPase"/>
    <property type="match status" value="1"/>
</dbReference>
<organism evidence="7 8">
    <name type="scientific">Microvirga brassicacearum</name>
    <dbReference type="NCBI Taxonomy" id="2580413"/>
    <lineage>
        <taxon>Bacteria</taxon>
        <taxon>Pseudomonadati</taxon>
        <taxon>Pseudomonadota</taxon>
        <taxon>Alphaproteobacteria</taxon>
        <taxon>Hyphomicrobiales</taxon>
        <taxon>Methylobacteriaceae</taxon>
        <taxon>Microvirga</taxon>
    </lineage>
</organism>
<dbReference type="InterPro" id="IPR036890">
    <property type="entry name" value="HATPase_C_sf"/>
</dbReference>
<accession>A0A5N3PF89</accession>
<dbReference type="RefSeq" id="WP_150942600.1">
    <property type="nucleotide sequence ID" value="NZ_VCMV01000006.1"/>
</dbReference>
<keyword evidence="3" id="KW-0597">Phosphoprotein</keyword>
<evidence type="ECO:0000313" key="8">
    <source>
        <dbReference type="Proteomes" id="UP000325684"/>
    </source>
</evidence>
<evidence type="ECO:0000256" key="2">
    <source>
        <dbReference type="ARBA" id="ARBA00012438"/>
    </source>
</evidence>
<dbReference type="PROSITE" id="PS50109">
    <property type="entry name" value="HIS_KIN"/>
    <property type="match status" value="1"/>
</dbReference>
<evidence type="ECO:0000256" key="1">
    <source>
        <dbReference type="ARBA" id="ARBA00000085"/>
    </source>
</evidence>
<dbReference type="SUPFAM" id="SSF47384">
    <property type="entry name" value="Homodimeric domain of signal transducing histidine kinase"/>
    <property type="match status" value="1"/>
</dbReference>
<dbReference type="InterPro" id="IPR036097">
    <property type="entry name" value="HisK_dim/P_sf"/>
</dbReference>
<dbReference type="Gene3D" id="3.30.565.10">
    <property type="entry name" value="Histidine kinase-like ATPase, C-terminal domain"/>
    <property type="match status" value="1"/>
</dbReference>
<dbReference type="PRINTS" id="PR00344">
    <property type="entry name" value="BCTRLSENSOR"/>
</dbReference>
<dbReference type="AlphaFoldDB" id="A0A5N3PF89"/>
<dbReference type="OrthoDB" id="9806130at2"/>
<dbReference type="InterPro" id="IPR004358">
    <property type="entry name" value="Sig_transdc_His_kin-like_C"/>
</dbReference>
<dbReference type="FunFam" id="3.30.565.10:FF:000006">
    <property type="entry name" value="Sensor histidine kinase WalK"/>
    <property type="match status" value="1"/>
</dbReference>
<sequence>MTEIPSPSVWLNLPKRADLPEYLLSTRPLVPGSGSLALIDADVLTLLAHQLLTPLAVIDGAAQRLIRHSKAQKACEVVERSRRIRDAAGELLLLVQGLLDRISPETGHVALEQEICSLPDIVSRACNQVRFAQPRRRFDIDISPSAENLFGDLILLQQMMNILVCNAAKYSPQRTIIRIEGSIIRENLVISVQDSGIGIPAADLQKLFQPFFRARNAARHRGTGLGLNLARRIARSHGGGIRAESVEGRGSTFTVTIPKAQWAASFA</sequence>
<proteinExistence type="predicted"/>
<dbReference type="EMBL" id="VCMV01000006">
    <property type="protein sequence ID" value="KAB0268418.1"/>
    <property type="molecule type" value="Genomic_DNA"/>
</dbReference>
<dbReference type="SMART" id="SM00387">
    <property type="entry name" value="HATPase_c"/>
    <property type="match status" value="1"/>
</dbReference>
<reference evidence="7 8" key="1">
    <citation type="journal article" date="2019" name="Microorganisms">
        <title>Genome Insights into the Novel Species Microvirga brassicacearum, a Rapeseed Endophyte with Biotechnological Potential.</title>
        <authorList>
            <person name="Jimenez-Gomez A."/>
            <person name="Saati-Santamaria Z."/>
            <person name="Igual J.M."/>
            <person name="Rivas R."/>
            <person name="Mateos P.F."/>
            <person name="Garcia-Fraile P."/>
        </authorList>
    </citation>
    <scope>NUCLEOTIDE SEQUENCE [LARGE SCALE GENOMIC DNA]</scope>
    <source>
        <strain evidence="7 8">CDVBN77</strain>
    </source>
</reference>
<keyword evidence="8" id="KW-1185">Reference proteome</keyword>
<name>A0A5N3PF89_9HYPH</name>
<protein>
    <recommendedName>
        <fullName evidence="2">histidine kinase</fullName>
        <ecNumber evidence="2">2.7.13.3</ecNumber>
    </recommendedName>
</protein>
<dbReference type="EC" id="2.7.13.3" evidence="2"/>